<evidence type="ECO:0000256" key="11">
    <source>
        <dbReference type="ARBA" id="ARBA00037948"/>
    </source>
</evidence>
<dbReference type="EnsemblMetazoa" id="SCAU002421-RA">
    <property type="protein sequence ID" value="SCAU002421-PA"/>
    <property type="gene ID" value="SCAU002421"/>
</dbReference>
<evidence type="ECO:0000259" key="14">
    <source>
        <dbReference type="PROSITE" id="PS50157"/>
    </source>
</evidence>
<dbReference type="Pfam" id="PF10545">
    <property type="entry name" value="MADF_DNA_bdg"/>
    <property type="match status" value="2"/>
</dbReference>
<evidence type="ECO:0000256" key="8">
    <source>
        <dbReference type="ARBA" id="ARBA00023125"/>
    </source>
</evidence>
<dbReference type="FunFam" id="3.30.160.60:FF:000100">
    <property type="entry name" value="Zinc finger 45-like"/>
    <property type="match status" value="1"/>
</dbReference>
<evidence type="ECO:0000256" key="3">
    <source>
        <dbReference type="ARBA" id="ARBA00022723"/>
    </source>
</evidence>
<evidence type="ECO:0000256" key="12">
    <source>
        <dbReference type="PROSITE-ProRule" id="PRU00042"/>
    </source>
</evidence>
<dbReference type="PANTHER" id="PTHR24388">
    <property type="entry name" value="ZINC FINGER PROTEIN"/>
    <property type="match status" value="1"/>
</dbReference>
<dbReference type="Pfam" id="PF13912">
    <property type="entry name" value="zf-C2H2_6"/>
    <property type="match status" value="1"/>
</dbReference>
<dbReference type="OrthoDB" id="427030at2759"/>
<feature type="domain" description="C2H2-type" evidence="14">
    <location>
        <begin position="1076"/>
        <end position="1103"/>
    </location>
</feature>
<evidence type="ECO:0000256" key="1">
    <source>
        <dbReference type="ARBA" id="ARBA00004123"/>
    </source>
</evidence>
<dbReference type="InterPro" id="IPR036236">
    <property type="entry name" value="Znf_C2H2_sf"/>
</dbReference>
<keyword evidence="7" id="KW-0805">Transcription regulation</keyword>
<keyword evidence="9" id="KW-0804">Transcription</keyword>
<keyword evidence="17" id="KW-1185">Reference proteome</keyword>
<dbReference type="Pfam" id="PF00096">
    <property type="entry name" value="zf-C2H2"/>
    <property type="match status" value="5"/>
</dbReference>
<dbReference type="Pfam" id="PF13894">
    <property type="entry name" value="zf-C2H2_4"/>
    <property type="match status" value="1"/>
</dbReference>
<dbReference type="InterPro" id="IPR006578">
    <property type="entry name" value="MADF-dom"/>
</dbReference>
<feature type="domain" description="C2H2-type" evidence="14">
    <location>
        <begin position="1132"/>
        <end position="1159"/>
    </location>
</feature>
<dbReference type="GO" id="GO:0000981">
    <property type="term" value="F:DNA-binding transcription factor activity, RNA polymerase II-specific"/>
    <property type="evidence" value="ECO:0007669"/>
    <property type="project" value="TreeGrafter"/>
</dbReference>
<feature type="domain" description="MADF" evidence="15">
    <location>
        <begin position="807"/>
        <end position="905"/>
    </location>
</feature>
<feature type="region of interest" description="Disordered" evidence="13">
    <location>
        <begin position="759"/>
        <end position="786"/>
    </location>
</feature>
<keyword evidence="8" id="KW-0238">DNA-binding</keyword>
<feature type="domain" description="C2H2-type" evidence="14">
    <location>
        <begin position="567"/>
        <end position="594"/>
    </location>
</feature>
<evidence type="ECO:0000313" key="16">
    <source>
        <dbReference type="EnsemblMetazoa" id="SCAU002421-PA"/>
    </source>
</evidence>
<dbReference type="PROSITE" id="PS51029">
    <property type="entry name" value="MADF"/>
    <property type="match status" value="2"/>
</dbReference>
<evidence type="ECO:0000256" key="13">
    <source>
        <dbReference type="SAM" id="MobiDB-lite"/>
    </source>
</evidence>
<keyword evidence="10" id="KW-0539">Nucleus</keyword>
<dbReference type="FunFam" id="3.30.160.60:FF:000446">
    <property type="entry name" value="Zinc finger protein"/>
    <property type="match status" value="1"/>
</dbReference>
<keyword evidence="6" id="KW-0862">Zinc</keyword>
<dbReference type="AlphaFoldDB" id="A0A1I8NVL4"/>
<dbReference type="FunFam" id="3.30.160.60:FF:001370">
    <property type="entry name" value="Zinc finger protein"/>
    <property type="match status" value="1"/>
</dbReference>
<feature type="compositionally biased region" description="Acidic residues" evidence="13">
    <location>
        <begin position="768"/>
        <end position="781"/>
    </location>
</feature>
<name>A0A1I8NVL4_STOCA</name>
<evidence type="ECO:0000256" key="6">
    <source>
        <dbReference type="ARBA" id="ARBA00022833"/>
    </source>
</evidence>
<keyword evidence="5 12" id="KW-0863">Zinc-finger</keyword>
<reference evidence="16" key="1">
    <citation type="submission" date="2020-05" db="UniProtKB">
        <authorList>
            <consortium name="EnsemblMetazoa"/>
        </authorList>
    </citation>
    <scope>IDENTIFICATION</scope>
    <source>
        <strain evidence="16">USDA</strain>
    </source>
</reference>
<dbReference type="STRING" id="35570.A0A1I8NVL4"/>
<evidence type="ECO:0000256" key="7">
    <source>
        <dbReference type="ARBA" id="ARBA00023015"/>
    </source>
</evidence>
<feature type="domain" description="C2H2-type" evidence="14">
    <location>
        <begin position="539"/>
        <end position="566"/>
    </location>
</feature>
<dbReference type="Proteomes" id="UP000095300">
    <property type="component" value="Unassembled WGS sequence"/>
</dbReference>
<dbReference type="VEuPathDB" id="VectorBase:SCAU002421"/>
<protein>
    <recommendedName>
        <fullName evidence="18">Protein krueppel</fullName>
    </recommendedName>
</protein>
<feature type="domain" description="C2H2-type" evidence="14">
    <location>
        <begin position="483"/>
        <end position="505"/>
    </location>
</feature>
<evidence type="ECO:0000256" key="2">
    <source>
        <dbReference type="ARBA" id="ARBA00006991"/>
    </source>
</evidence>
<proteinExistence type="inferred from homology"/>
<dbReference type="KEGG" id="scac:106084567"/>
<dbReference type="GO" id="GO:0000978">
    <property type="term" value="F:RNA polymerase II cis-regulatory region sequence-specific DNA binding"/>
    <property type="evidence" value="ECO:0007669"/>
    <property type="project" value="TreeGrafter"/>
</dbReference>
<dbReference type="SMART" id="SM00355">
    <property type="entry name" value="ZnF_C2H2"/>
    <property type="match status" value="15"/>
</dbReference>
<comment type="similarity">
    <text evidence="2">Belongs to the krueppel C2H2-type zinc-finger protein family.</text>
</comment>
<dbReference type="GO" id="GO:0008270">
    <property type="term" value="F:zinc ion binding"/>
    <property type="evidence" value="ECO:0007669"/>
    <property type="project" value="UniProtKB-KW"/>
</dbReference>
<dbReference type="SMART" id="SM00595">
    <property type="entry name" value="MADF"/>
    <property type="match status" value="4"/>
</dbReference>
<dbReference type="GO" id="GO:0005634">
    <property type="term" value="C:nucleus"/>
    <property type="evidence" value="ECO:0007669"/>
    <property type="project" value="UniProtKB-SubCell"/>
</dbReference>
<gene>
    <name evidence="16" type="primary">106084567</name>
</gene>
<evidence type="ECO:0000256" key="9">
    <source>
        <dbReference type="ARBA" id="ARBA00023163"/>
    </source>
</evidence>
<keyword evidence="3" id="KW-0479">Metal-binding</keyword>
<feature type="domain" description="C2H2-type" evidence="14">
    <location>
        <begin position="1104"/>
        <end position="1131"/>
    </location>
</feature>
<dbReference type="PROSITE" id="PS50157">
    <property type="entry name" value="ZINC_FINGER_C2H2_2"/>
    <property type="match status" value="12"/>
</dbReference>
<feature type="domain" description="C2H2-type" evidence="14">
    <location>
        <begin position="427"/>
        <end position="454"/>
    </location>
</feature>
<dbReference type="SUPFAM" id="SSF57667">
    <property type="entry name" value="beta-beta-alpha zinc fingers"/>
    <property type="match status" value="8"/>
</dbReference>
<evidence type="ECO:0000256" key="5">
    <source>
        <dbReference type="ARBA" id="ARBA00022771"/>
    </source>
</evidence>
<keyword evidence="4" id="KW-0677">Repeat</keyword>
<feature type="compositionally biased region" description="Polar residues" evidence="13">
    <location>
        <begin position="160"/>
        <end position="174"/>
    </location>
</feature>
<feature type="domain" description="C2H2-type" evidence="14">
    <location>
        <begin position="455"/>
        <end position="482"/>
    </location>
</feature>
<accession>A0A1I8NVL4</accession>
<organism evidence="16 17">
    <name type="scientific">Stomoxys calcitrans</name>
    <name type="common">Stable fly</name>
    <name type="synonym">Conops calcitrans</name>
    <dbReference type="NCBI Taxonomy" id="35570"/>
    <lineage>
        <taxon>Eukaryota</taxon>
        <taxon>Metazoa</taxon>
        <taxon>Ecdysozoa</taxon>
        <taxon>Arthropoda</taxon>
        <taxon>Hexapoda</taxon>
        <taxon>Insecta</taxon>
        <taxon>Pterygota</taxon>
        <taxon>Neoptera</taxon>
        <taxon>Endopterygota</taxon>
        <taxon>Diptera</taxon>
        <taxon>Brachycera</taxon>
        <taxon>Muscomorpha</taxon>
        <taxon>Muscoidea</taxon>
        <taxon>Muscidae</taxon>
        <taxon>Stomoxys</taxon>
    </lineage>
</organism>
<feature type="domain" description="C2H2-type" evidence="14">
    <location>
        <begin position="511"/>
        <end position="538"/>
    </location>
</feature>
<feature type="domain" description="C2H2-type" evidence="14">
    <location>
        <begin position="1020"/>
        <end position="1047"/>
    </location>
</feature>
<dbReference type="InterPro" id="IPR050527">
    <property type="entry name" value="Snail/Krueppel_Znf"/>
</dbReference>
<feature type="region of interest" description="Disordered" evidence="13">
    <location>
        <begin position="125"/>
        <end position="174"/>
    </location>
</feature>
<evidence type="ECO:0000259" key="15">
    <source>
        <dbReference type="PROSITE" id="PS51029"/>
    </source>
</evidence>
<evidence type="ECO:0008006" key="18">
    <source>
        <dbReference type="Google" id="ProtNLM"/>
    </source>
</evidence>
<dbReference type="PANTHER" id="PTHR24388:SF53">
    <property type="entry name" value="CHORION TRANSCRIPTION FACTOR CF2-RELATED"/>
    <property type="match status" value="1"/>
</dbReference>
<evidence type="ECO:0000256" key="4">
    <source>
        <dbReference type="ARBA" id="ARBA00022737"/>
    </source>
</evidence>
<sequence>MGSDQQSNKKCGEILINIKKNNKTKSYTFKCEFCNTSCGQLKKFSLHLEEKHSVEILDEPMPFLKEAKVEEGNLSFSPETEVKIELMEEIEHDTIEKIDESKTYTVEYLDPLAAEAESIALKYQHESEEYEESVDDSTSSESENDYEGNKDKVTIKEGHATTNSEDTETPTSTNKLQCNVNETELTVCILKALEKQPALWDVKSRSHNKIIRQARFQDIANEINENLKIQIKWEFVRNHVKDLRTSYSYEYDKQKKGENYEMPWYSEHMGFLKENIEALIKHRFKKKKYKRLKTLDDAHIPIFIECYKNCEILWQVNNINFVLKTKKTETLKQMIQELKTKHNVDINLQDMQRSLDYINRLYSEDRGKQLQCEIEKKEFKPNSKYYHQLSFLSESQGPFLCCHCQEIITKFEKYHIHVSEHTKVVPFKCALCEVRFKKLSKYIVHAKRHLGLHKYHCDICGKGYQFRSELEWHVRQHTGEEPYLCEICGASFRSQNSYDNHIRRHEKRFRYECHICKHGFNHPHKLKSHVKAHLNIRDILCNVCGKGFTAMNHLRRHQQIHSGIKRYKCDVCEKAFAQDAGLRAHRKQHDAVEGPKNGGRKRRYNYDKPFHGYLWIFQTILYIKMNKYKDYIKCGEIYKSPSINPKEEEYVFKCLCYNEEHYINLEKFILPLCSNIINNDKLLYRDTSHCILAASDSQNEKPSEDVEIKYEDIAKVDVDPLNILKIGSLEDSKQLTEIKEEFPLEEPECLIDTKAEESLNEGHLSNDSENEEYGNELDSDNDSLASDDSNSPLFVHNFIKSKRNVMALIEAYKNQPQLWNQKYPQFALKKKHDKYLEEIREELKKQMNLSLTCSLISAVITYLCRKYRQDLKRLRLTELHEERPDDKNPPSWFFMHLEFLKPIVEKTLVKTLNSSRRPNLEQEQIIQMLDIYRRLPYLWNTNLIENVCKNKRLEALAQMRNMVETEMQLKLSENLLKNNILFFHNHFTKLKRLLIIEGKTPKNDIYYKSMEFLHDHVGPFKCHECSQVFKSPLAFKVHRSQHDGLAAIRCSLCNKAYNTSGPYISHARRHCEDLNEECKQCGKKFLMVSDLKIHMRSHTGAQPYCCEICGVSFRHSTSLNVHRRRHEKQYLHKCPICSKGFYKKDRMNDHIRSHNNIRDFACKICGKAFKTRKTLKQHEVIHNDSRNHVCSLCGKAFKLKVGLLQHMRTHGGHL</sequence>
<dbReference type="FunFam" id="3.30.160.60:FF:001228">
    <property type="entry name" value="Zinc finger protein 236"/>
    <property type="match status" value="1"/>
</dbReference>
<dbReference type="InterPro" id="IPR013087">
    <property type="entry name" value="Znf_C2H2_type"/>
</dbReference>
<comment type="similarity">
    <text evidence="11">Belongs to the snail C2H2-type zinc-finger protein family.</text>
</comment>
<dbReference type="PROSITE" id="PS00028">
    <property type="entry name" value="ZINC_FINGER_C2H2_1"/>
    <property type="match status" value="14"/>
</dbReference>
<feature type="domain" description="MADF" evidence="15">
    <location>
        <begin position="188"/>
        <end position="277"/>
    </location>
</feature>
<dbReference type="Gene3D" id="3.30.160.60">
    <property type="entry name" value="Classic Zinc Finger"/>
    <property type="match status" value="10"/>
</dbReference>
<feature type="domain" description="C2H2-type" evidence="14">
    <location>
        <begin position="1188"/>
        <end position="1214"/>
    </location>
</feature>
<feature type="domain" description="C2H2-type" evidence="14">
    <location>
        <begin position="1160"/>
        <end position="1187"/>
    </location>
</feature>
<feature type="compositionally biased region" description="Basic and acidic residues" evidence="13">
    <location>
        <begin position="147"/>
        <end position="159"/>
    </location>
</feature>
<evidence type="ECO:0000313" key="17">
    <source>
        <dbReference type="Proteomes" id="UP000095300"/>
    </source>
</evidence>
<comment type="subcellular location">
    <subcellularLocation>
        <location evidence="1">Nucleus</location>
    </subcellularLocation>
</comment>
<evidence type="ECO:0000256" key="10">
    <source>
        <dbReference type="ARBA" id="ARBA00023242"/>
    </source>
</evidence>